<dbReference type="InterPro" id="IPR003593">
    <property type="entry name" value="AAA+_ATPase"/>
</dbReference>
<evidence type="ECO:0000256" key="2">
    <source>
        <dbReference type="ARBA" id="ARBA00022741"/>
    </source>
</evidence>
<dbReference type="InterPro" id="IPR003439">
    <property type="entry name" value="ABC_transporter-like_ATP-bd"/>
</dbReference>
<dbReference type="Pfam" id="PF00005">
    <property type="entry name" value="ABC_tran"/>
    <property type="match status" value="1"/>
</dbReference>
<dbReference type="Gene3D" id="3.40.50.300">
    <property type="entry name" value="P-loop containing nucleotide triphosphate hydrolases"/>
    <property type="match status" value="1"/>
</dbReference>
<dbReference type="RefSeq" id="WP_170084812.1">
    <property type="nucleotide sequence ID" value="NZ_CP047971.1"/>
</dbReference>
<dbReference type="AlphaFoldDB" id="A0A6F9E2B2"/>
<protein>
    <submittedName>
        <fullName evidence="5">Aliphatic sulfonate ABC transporter (ATP-binding protein)</fullName>
    </submittedName>
</protein>
<dbReference type="InterPro" id="IPR017871">
    <property type="entry name" value="ABC_transporter-like_CS"/>
</dbReference>
<dbReference type="EMBL" id="LR792683">
    <property type="protein sequence ID" value="CAB3390523.1"/>
    <property type="molecule type" value="Genomic_DNA"/>
</dbReference>
<name>A0A6F9E2B2_9BACL</name>
<dbReference type="PROSITE" id="PS00211">
    <property type="entry name" value="ABC_TRANSPORTER_1"/>
    <property type="match status" value="1"/>
</dbReference>
<dbReference type="CDD" id="cd03293">
    <property type="entry name" value="ABC_NrtD_SsuB_transporters"/>
    <property type="match status" value="1"/>
</dbReference>
<evidence type="ECO:0000256" key="1">
    <source>
        <dbReference type="ARBA" id="ARBA00022448"/>
    </source>
</evidence>
<dbReference type="InterPro" id="IPR027417">
    <property type="entry name" value="P-loop_NTPase"/>
</dbReference>
<dbReference type="GO" id="GO:0016887">
    <property type="term" value="F:ATP hydrolysis activity"/>
    <property type="evidence" value="ECO:0007669"/>
    <property type="project" value="InterPro"/>
</dbReference>
<reference evidence="5 6" key="1">
    <citation type="submission" date="2020-04" db="EMBL/GenBank/DDBJ databases">
        <authorList>
            <person name="Hogendoorn C."/>
        </authorList>
    </citation>
    <scope>NUCLEOTIDE SEQUENCE [LARGE SCALE GENOMIC DNA]</scope>
    <source>
        <strain evidence="5">COOX1</strain>
    </source>
</reference>
<accession>A0A6F9E2B2</accession>
<keyword evidence="2" id="KW-0547">Nucleotide-binding</keyword>
<keyword evidence="1" id="KW-0813">Transport</keyword>
<evidence type="ECO:0000313" key="5">
    <source>
        <dbReference type="EMBL" id="CAB3390523.1"/>
    </source>
</evidence>
<sequence length="276" mass="30723">MEPYIQISRVSKYFVKRRQALWAIKDISLDIASGELITILGPSGCGKSTLLRIVAGLETADEGVVHVAGERVDGPGADRGMVHQSYTLFPWLTVRQNIEFGLKVRGVPAGSRREISSQYLQRIGLEGFADHYPKELSGGMKQRVAIARAFANDPRVLLLDEPFGALDAQTKTVMQEHLLEIWERSGKTVVFVTHDIEEAVFVADRVVVMTRRPGTIREIVKVDIPRPRDYHVRFSRPLIELKEYLTQAIREESGWTAEVGVSGGGSRGTASRVDAR</sequence>
<dbReference type="GO" id="GO:0005524">
    <property type="term" value="F:ATP binding"/>
    <property type="evidence" value="ECO:0007669"/>
    <property type="project" value="UniProtKB-KW"/>
</dbReference>
<feature type="domain" description="ABC transporter" evidence="4">
    <location>
        <begin position="5"/>
        <end position="236"/>
    </location>
</feature>
<dbReference type="SUPFAM" id="SSF52540">
    <property type="entry name" value="P-loop containing nucleoside triphosphate hydrolases"/>
    <property type="match status" value="1"/>
</dbReference>
<evidence type="ECO:0000313" key="6">
    <source>
        <dbReference type="Proteomes" id="UP000502196"/>
    </source>
</evidence>
<keyword evidence="3 5" id="KW-0067">ATP-binding</keyword>
<gene>
    <name evidence="5" type="primary">ssuB</name>
    <name evidence="5" type="ORF">COOX1_0450</name>
</gene>
<dbReference type="InterPro" id="IPR050166">
    <property type="entry name" value="ABC_transporter_ATP-bind"/>
</dbReference>
<organism evidence="5 6">
    <name type="scientific">Kyrpidia spormannii</name>
    <dbReference type="NCBI Taxonomy" id="2055160"/>
    <lineage>
        <taxon>Bacteria</taxon>
        <taxon>Bacillati</taxon>
        <taxon>Bacillota</taxon>
        <taxon>Bacilli</taxon>
        <taxon>Bacillales</taxon>
        <taxon>Alicyclobacillaceae</taxon>
        <taxon>Kyrpidia</taxon>
    </lineage>
</organism>
<proteinExistence type="predicted"/>
<dbReference type="PROSITE" id="PS50893">
    <property type="entry name" value="ABC_TRANSPORTER_2"/>
    <property type="match status" value="1"/>
</dbReference>
<dbReference type="PANTHER" id="PTHR42788:SF13">
    <property type="entry name" value="ALIPHATIC SULFONATES IMPORT ATP-BINDING PROTEIN SSUB"/>
    <property type="match status" value="1"/>
</dbReference>
<evidence type="ECO:0000256" key="3">
    <source>
        <dbReference type="ARBA" id="ARBA00022840"/>
    </source>
</evidence>
<evidence type="ECO:0000259" key="4">
    <source>
        <dbReference type="PROSITE" id="PS50893"/>
    </source>
</evidence>
<dbReference type="Proteomes" id="UP000502196">
    <property type="component" value="Chromosome"/>
</dbReference>
<dbReference type="SMART" id="SM00382">
    <property type="entry name" value="AAA"/>
    <property type="match status" value="1"/>
</dbReference>
<dbReference type="PANTHER" id="PTHR42788">
    <property type="entry name" value="TAURINE IMPORT ATP-BINDING PROTEIN-RELATED"/>
    <property type="match status" value="1"/>
</dbReference>